<reference evidence="2" key="1">
    <citation type="submission" date="2023-03" db="EMBL/GenBank/DDBJ databases">
        <authorList>
            <person name="Steffen K."/>
            <person name="Cardenas P."/>
        </authorList>
    </citation>
    <scope>NUCLEOTIDE SEQUENCE</scope>
</reference>
<protein>
    <submittedName>
        <fullName evidence="2">Uncharacterized protein</fullName>
    </submittedName>
</protein>
<dbReference type="AlphaFoldDB" id="A0AA35SCZ5"/>
<sequence length="87" mass="9898">AQQPAQNVVPALPPHPLPHHTPYETVNLQPTARPRKSIHGHTVTCTPAPSLPDYHHLYKNQHRCAKHMLFISIMIIRVSCTEERRNA</sequence>
<name>A0AA35SCZ5_GEOBA</name>
<organism evidence="2 3">
    <name type="scientific">Geodia barretti</name>
    <name type="common">Barrett's horny sponge</name>
    <dbReference type="NCBI Taxonomy" id="519541"/>
    <lineage>
        <taxon>Eukaryota</taxon>
        <taxon>Metazoa</taxon>
        <taxon>Porifera</taxon>
        <taxon>Demospongiae</taxon>
        <taxon>Heteroscleromorpha</taxon>
        <taxon>Tetractinellida</taxon>
        <taxon>Astrophorina</taxon>
        <taxon>Geodiidae</taxon>
        <taxon>Geodia</taxon>
    </lineage>
</organism>
<comment type="caution">
    <text evidence="2">The sequence shown here is derived from an EMBL/GenBank/DDBJ whole genome shotgun (WGS) entry which is preliminary data.</text>
</comment>
<evidence type="ECO:0000313" key="2">
    <source>
        <dbReference type="EMBL" id="CAI8026913.1"/>
    </source>
</evidence>
<evidence type="ECO:0000256" key="1">
    <source>
        <dbReference type="SAM" id="MobiDB-lite"/>
    </source>
</evidence>
<evidence type="ECO:0000313" key="3">
    <source>
        <dbReference type="Proteomes" id="UP001174909"/>
    </source>
</evidence>
<gene>
    <name evidence="2" type="ORF">GBAR_LOCUS15416</name>
</gene>
<accession>A0AA35SCZ5</accession>
<proteinExistence type="predicted"/>
<keyword evidence="3" id="KW-1185">Reference proteome</keyword>
<dbReference type="Proteomes" id="UP001174909">
    <property type="component" value="Unassembled WGS sequence"/>
</dbReference>
<dbReference type="EMBL" id="CASHTH010002249">
    <property type="protein sequence ID" value="CAI8026913.1"/>
    <property type="molecule type" value="Genomic_DNA"/>
</dbReference>
<feature type="non-terminal residue" evidence="2">
    <location>
        <position position="1"/>
    </location>
</feature>
<feature type="region of interest" description="Disordered" evidence="1">
    <location>
        <begin position="1"/>
        <end position="25"/>
    </location>
</feature>